<dbReference type="SMART" id="SM00978">
    <property type="entry name" value="Tim44"/>
    <property type="match status" value="1"/>
</dbReference>
<evidence type="ECO:0000259" key="1">
    <source>
        <dbReference type="SMART" id="SM00978"/>
    </source>
</evidence>
<proteinExistence type="predicted"/>
<dbReference type="KEGG" id="bsol:FSW04_02190"/>
<dbReference type="Pfam" id="PF04280">
    <property type="entry name" value="Tim44"/>
    <property type="match status" value="1"/>
</dbReference>
<dbReference type="OrthoDB" id="3847756at2"/>
<reference evidence="2 3" key="1">
    <citation type="journal article" date="2018" name="J. Microbiol.">
        <title>Baekduia soli gen. nov., sp. nov., a novel bacterium isolated from the soil of Baekdu Mountain and proposal of a novel family name, Baekduiaceae fam. nov.</title>
        <authorList>
            <person name="An D.S."/>
            <person name="Siddiqi M.Z."/>
            <person name="Kim K.H."/>
            <person name="Yu H.S."/>
            <person name="Im W.T."/>
        </authorList>
    </citation>
    <scope>NUCLEOTIDE SEQUENCE [LARGE SCALE GENOMIC DNA]</scope>
    <source>
        <strain evidence="2 3">BR7-21</strain>
    </source>
</reference>
<dbReference type="InterPro" id="IPR007379">
    <property type="entry name" value="Tim44-like_dom"/>
</dbReference>
<dbReference type="EMBL" id="CP042430">
    <property type="protein sequence ID" value="QEC46504.1"/>
    <property type="molecule type" value="Genomic_DNA"/>
</dbReference>
<sequence>MGLRSLLRRPGRDRAGRESAVRLAAAEAAQDDPLFAPEAVVRRAAALFVAIQRAWSADDVAGLGRMVGPELMVEWEARLGDLRRRGWRNRVDVLEGPEVRYVGLTNRAGDAEDQVVVTVTATLRDVVVDRRGDVIPSDDGEIARIGEFWTLGKRAGDWVLVSVEQEREGAHHLASPLVAAPEGDDARLRADAVMELAAADRVDADRVAGLLSPAFSGDARAAALDLSTVDARFAPDVLATAVGEVAEAWARAIDGPDEPLAARTTPAALRALLHPTGDRGARLVVRGAQVRAVTIAAVMPGPPAEVRVQVDVEGVQYVEDRATTEVLAGSRRRRSRTRQSWTLRLADDPRRPWVVVDASGALPR</sequence>
<dbReference type="RefSeq" id="WP_146915783.1">
    <property type="nucleotide sequence ID" value="NZ_CP042430.1"/>
</dbReference>
<accession>A0A5B8U0H0</accession>
<gene>
    <name evidence="2" type="ORF">FSW04_02190</name>
</gene>
<dbReference type="Proteomes" id="UP000321805">
    <property type="component" value="Chromosome"/>
</dbReference>
<feature type="domain" description="Tim44-like" evidence="1">
    <location>
        <begin position="21"/>
        <end position="165"/>
    </location>
</feature>
<name>A0A5B8U0H0_9ACTN</name>
<dbReference type="Gene3D" id="3.10.450.240">
    <property type="match status" value="1"/>
</dbReference>
<dbReference type="SUPFAM" id="SSF54427">
    <property type="entry name" value="NTF2-like"/>
    <property type="match status" value="1"/>
</dbReference>
<keyword evidence="3" id="KW-1185">Reference proteome</keyword>
<dbReference type="InterPro" id="IPR032710">
    <property type="entry name" value="NTF2-like_dom_sf"/>
</dbReference>
<evidence type="ECO:0000313" key="3">
    <source>
        <dbReference type="Proteomes" id="UP000321805"/>
    </source>
</evidence>
<organism evidence="2 3">
    <name type="scientific">Baekduia soli</name>
    <dbReference type="NCBI Taxonomy" id="496014"/>
    <lineage>
        <taxon>Bacteria</taxon>
        <taxon>Bacillati</taxon>
        <taxon>Actinomycetota</taxon>
        <taxon>Thermoleophilia</taxon>
        <taxon>Solirubrobacterales</taxon>
        <taxon>Baekduiaceae</taxon>
        <taxon>Baekduia</taxon>
    </lineage>
</organism>
<evidence type="ECO:0000313" key="2">
    <source>
        <dbReference type="EMBL" id="QEC46504.1"/>
    </source>
</evidence>
<protein>
    <recommendedName>
        <fullName evidence="1">Tim44-like domain-containing protein</fullName>
    </recommendedName>
</protein>
<dbReference type="AlphaFoldDB" id="A0A5B8U0H0"/>